<evidence type="ECO:0000256" key="1">
    <source>
        <dbReference type="ARBA" id="ARBA00022801"/>
    </source>
</evidence>
<dbReference type="SUPFAM" id="SSF49785">
    <property type="entry name" value="Galactose-binding domain-like"/>
    <property type="match status" value="1"/>
</dbReference>
<dbReference type="InterPro" id="IPR003305">
    <property type="entry name" value="CenC_carb-bd"/>
</dbReference>
<dbReference type="Gene3D" id="2.60.120.260">
    <property type="entry name" value="Galactose-binding domain-like"/>
    <property type="match status" value="2"/>
</dbReference>
<dbReference type="SUPFAM" id="SSF51445">
    <property type="entry name" value="(Trans)glycosidases"/>
    <property type="match status" value="1"/>
</dbReference>
<organism evidence="3 4">
    <name type="scientific">Pelagicoccus albus</name>
    <dbReference type="NCBI Taxonomy" id="415222"/>
    <lineage>
        <taxon>Bacteria</taxon>
        <taxon>Pseudomonadati</taxon>
        <taxon>Verrucomicrobiota</taxon>
        <taxon>Opitutia</taxon>
        <taxon>Puniceicoccales</taxon>
        <taxon>Pelagicoccaceae</taxon>
        <taxon>Pelagicoccus</taxon>
    </lineage>
</organism>
<dbReference type="InterPro" id="IPR017853">
    <property type="entry name" value="GH"/>
</dbReference>
<dbReference type="Pfam" id="PF02018">
    <property type="entry name" value="CBM_4_9"/>
    <property type="match status" value="1"/>
</dbReference>
<proteinExistence type="predicted"/>
<accession>A0A7X1B4N2</accession>
<evidence type="ECO:0000313" key="3">
    <source>
        <dbReference type="EMBL" id="MBC2605477.1"/>
    </source>
</evidence>
<feature type="domain" description="CBM-cenC" evidence="2">
    <location>
        <begin position="497"/>
        <end position="629"/>
    </location>
</feature>
<dbReference type="RefSeq" id="WP_185659352.1">
    <property type="nucleotide sequence ID" value="NZ_CAWPOO010000006.1"/>
</dbReference>
<dbReference type="GO" id="GO:0016798">
    <property type="term" value="F:hydrolase activity, acting on glycosyl bonds"/>
    <property type="evidence" value="ECO:0007669"/>
    <property type="project" value="InterPro"/>
</dbReference>
<name>A0A7X1B4N2_9BACT</name>
<keyword evidence="1" id="KW-0378">Hydrolase</keyword>
<dbReference type="Proteomes" id="UP000526501">
    <property type="component" value="Unassembled WGS sequence"/>
</dbReference>
<evidence type="ECO:0000259" key="2">
    <source>
        <dbReference type="Pfam" id="PF02018"/>
    </source>
</evidence>
<comment type="caution">
    <text evidence="3">The sequence shown here is derived from an EMBL/GenBank/DDBJ whole genome shotgun (WGS) entry which is preliminary data.</text>
</comment>
<keyword evidence="4" id="KW-1185">Reference proteome</keyword>
<dbReference type="Gene3D" id="3.20.20.80">
    <property type="entry name" value="Glycosidases"/>
    <property type="match status" value="1"/>
</dbReference>
<dbReference type="EMBL" id="JACHVC010000006">
    <property type="protein sequence ID" value="MBC2605477.1"/>
    <property type="molecule type" value="Genomic_DNA"/>
</dbReference>
<gene>
    <name evidence="3" type="ORF">H5P27_05420</name>
</gene>
<reference evidence="3 4" key="1">
    <citation type="submission" date="2020-07" db="EMBL/GenBank/DDBJ databases">
        <authorList>
            <person name="Feng X."/>
        </authorList>
    </citation>
    <scope>NUCLEOTIDE SEQUENCE [LARGE SCALE GENOMIC DNA]</scope>
    <source>
        <strain evidence="3 4">JCM23202</strain>
    </source>
</reference>
<dbReference type="AlphaFoldDB" id="A0A7X1B4N2"/>
<evidence type="ECO:0000313" key="4">
    <source>
        <dbReference type="Proteomes" id="UP000526501"/>
    </source>
</evidence>
<dbReference type="InterPro" id="IPR008979">
    <property type="entry name" value="Galactose-bd-like_sf"/>
</dbReference>
<protein>
    <submittedName>
        <fullName evidence="3">Carbohydrate binding domain-containing protein</fullName>
    </submittedName>
</protein>
<sequence>MSGYFPNSLPKSAIYFISLLLLTAFSAKAENLSSRYDYYLPDDTASLILKGSEIESESEWTFQAFHQGVLLTESTIIAADKEIPLDISSLPMGTSKIEYAFSTDSNVITRGRVDIKRLPNKDHAVQIDRLTGGLIVEGLPFIPFGFYCVPIDDLPEREVTNGFNTIGPYQTNFPQDREERRAYMDRCAALGIKVQYGLNSLVGTGHNGSKGVDLTEEEKLALLKEEVIEFRDHPALLSWYINDEPDGQGRPPEVIETAYQAVKELDPYHPVSVVFMMPSKREDFRHSMDIAMTDPYPIPGKPPEAILETLDAYVDAYRHEKSVWLVPQAFGGQEMWLREPTGRELRLMTYLGLLNGARGIQYYIRSSGNNIPQAVSAWSACSDVAVETAQLTRFLLSTEEPPEVSSSDPRVIVKAYSVDGETVIIAANLDEQPKPLSLKLEGELMDMSAQASLWFENRTLSVDENTLNDYIDGYGTRVYFLSLKTEEEQPELVSNFNLTTNPSFESFASAGVPVGSNLRWIDEEQKDIGSSTFLDPREFKEGLFSLRLTAPKDFGGNRVRLIPIALEKGQSYYVSIWAKGKRQPEMPSFLLDIDPMQQSKRYTLSDQWQEYGFYFTAPKSSTSTVLSFGLETAGVAWFDLVQIVPSPVLSYQLQEPGPSGIVSAQKPQEGHSLRYAINKEPSFNDPIFPADLRLEEAATVNASVFDSTQNPIAHSSIYVPASPAFQKPVSLAQAAHPAYPASGPSTLTDGIMGTTQFRDGRWLGYCGEPLDATIDLGGKKPVTEVIASYLCDPNSGIFLPPSVKVYTSADGKNFTLSGSIQNENGNIRGEPYLVKFEIPIESKKQIRYIRVVAEPFGEIPEGYLFTGTISWLFADEILVR</sequence>